<dbReference type="GO" id="GO:0005634">
    <property type="term" value="C:nucleus"/>
    <property type="evidence" value="ECO:0007669"/>
    <property type="project" value="UniProtKB-SubCell"/>
</dbReference>
<feature type="compositionally biased region" description="Polar residues" evidence="9">
    <location>
        <begin position="535"/>
        <end position="551"/>
    </location>
</feature>
<gene>
    <name evidence="10" type="ORF">g.30855</name>
</gene>
<keyword evidence="6" id="KW-0597">Phosphoprotein</keyword>
<dbReference type="GO" id="GO:0006364">
    <property type="term" value="P:rRNA processing"/>
    <property type="evidence" value="ECO:0007669"/>
    <property type="project" value="UniProtKB-KW"/>
</dbReference>
<dbReference type="Pfam" id="PF04410">
    <property type="entry name" value="Gar1"/>
    <property type="match status" value="1"/>
</dbReference>
<dbReference type="InterPro" id="IPR038664">
    <property type="entry name" value="Gar1/Naf1_Cbf5-bd_sf"/>
</dbReference>
<evidence type="ECO:0000256" key="1">
    <source>
        <dbReference type="ARBA" id="ARBA00004123"/>
    </source>
</evidence>
<dbReference type="InterPro" id="IPR007504">
    <property type="entry name" value="H/ACA_rnp_Gar1/Naf1"/>
</dbReference>
<dbReference type="Gene3D" id="2.40.10.230">
    <property type="entry name" value="Probable tRNA pseudouridine synthase domain"/>
    <property type="match status" value="1"/>
</dbReference>
<dbReference type="GO" id="GO:0000493">
    <property type="term" value="P:box H/ACA snoRNP assembly"/>
    <property type="evidence" value="ECO:0007669"/>
    <property type="project" value="InterPro"/>
</dbReference>
<dbReference type="SUPFAM" id="SSF50447">
    <property type="entry name" value="Translation proteins"/>
    <property type="match status" value="1"/>
</dbReference>
<feature type="region of interest" description="Disordered" evidence="9">
    <location>
        <begin position="90"/>
        <end position="118"/>
    </location>
</feature>
<accession>A0A1B6CH21</accession>
<feature type="region of interest" description="Disordered" evidence="9">
    <location>
        <begin position="508"/>
        <end position="551"/>
    </location>
</feature>
<comment type="subcellular location">
    <subcellularLocation>
        <location evidence="1">Nucleus</location>
    </subcellularLocation>
</comment>
<dbReference type="AlphaFoldDB" id="A0A1B6CH21"/>
<feature type="region of interest" description="Disordered" evidence="9">
    <location>
        <begin position="265"/>
        <end position="306"/>
    </location>
</feature>
<evidence type="ECO:0000256" key="8">
    <source>
        <dbReference type="ARBA" id="ARBA00023242"/>
    </source>
</evidence>
<evidence type="ECO:0000256" key="9">
    <source>
        <dbReference type="SAM" id="MobiDB-lite"/>
    </source>
</evidence>
<keyword evidence="8" id="KW-0539">Nucleus</keyword>
<feature type="compositionally biased region" description="Acidic residues" evidence="9">
    <location>
        <begin position="96"/>
        <end position="106"/>
    </location>
</feature>
<reference evidence="10" key="1">
    <citation type="submission" date="2015-12" db="EMBL/GenBank/DDBJ databases">
        <title>De novo transcriptome assembly of four potential Pierce s Disease insect vectors from Arizona vineyards.</title>
        <authorList>
            <person name="Tassone E.E."/>
        </authorList>
    </citation>
    <scope>NUCLEOTIDE SEQUENCE</scope>
</reference>
<evidence type="ECO:0000256" key="2">
    <source>
        <dbReference type="ARBA" id="ARBA00009801"/>
    </source>
</evidence>
<protein>
    <recommendedName>
        <fullName evidence="3">H/ACA ribonucleoprotein complex non-core subunit NAF1</fullName>
    </recommendedName>
</protein>
<evidence type="ECO:0000256" key="3">
    <source>
        <dbReference type="ARBA" id="ARBA00021438"/>
    </source>
</evidence>
<evidence type="ECO:0000256" key="4">
    <source>
        <dbReference type="ARBA" id="ARBA00022517"/>
    </source>
</evidence>
<feature type="compositionally biased region" description="Polar residues" evidence="9">
    <location>
        <begin position="1"/>
        <end position="12"/>
    </location>
</feature>
<feature type="compositionally biased region" description="Low complexity" evidence="9">
    <location>
        <begin position="518"/>
        <end position="534"/>
    </location>
</feature>
<feature type="region of interest" description="Disordered" evidence="9">
    <location>
        <begin position="1"/>
        <end position="21"/>
    </location>
</feature>
<proteinExistence type="inferred from homology"/>
<dbReference type="InterPro" id="IPR040309">
    <property type="entry name" value="Naf1"/>
</dbReference>
<dbReference type="GO" id="GO:0005732">
    <property type="term" value="C:sno(s)RNA-containing ribonucleoprotein complex"/>
    <property type="evidence" value="ECO:0007669"/>
    <property type="project" value="InterPro"/>
</dbReference>
<dbReference type="GO" id="GO:0003723">
    <property type="term" value="F:RNA binding"/>
    <property type="evidence" value="ECO:0007669"/>
    <property type="project" value="UniProtKB-KW"/>
</dbReference>
<keyword evidence="4" id="KW-0690">Ribosome biogenesis</keyword>
<dbReference type="PANTHER" id="PTHR31633:SF1">
    <property type="entry name" value="H_ACA RIBONUCLEOPROTEIN COMPLEX NON-CORE SUBUNIT NAF1"/>
    <property type="match status" value="1"/>
</dbReference>
<name>A0A1B6CH21_9HEMI</name>
<keyword evidence="5" id="KW-0698">rRNA processing</keyword>
<evidence type="ECO:0000313" key="10">
    <source>
        <dbReference type="EMBL" id="JAS12645.1"/>
    </source>
</evidence>
<dbReference type="EMBL" id="GEDC01024653">
    <property type="protein sequence ID" value="JAS12645.1"/>
    <property type="molecule type" value="Transcribed_RNA"/>
</dbReference>
<evidence type="ECO:0000256" key="6">
    <source>
        <dbReference type="ARBA" id="ARBA00022553"/>
    </source>
</evidence>
<comment type="similarity">
    <text evidence="2">Belongs to the NAF1 family.</text>
</comment>
<keyword evidence="7" id="KW-0694">RNA-binding</keyword>
<organism evidence="10">
    <name type="scientific">Clastoptera arizonana</name>
    <name type="common">Arizona spittle bug</name>
    <dbReference type="NCBI Taxonomy" id="38151"/>
    <lineage>
        <taxon>Eukaryota</taxon>
        <taxon>Metazoa</taxon>
        <taxon>Ecdysozoa</taxon>
        <taxon>Arthropoda</taxon>
        <taxon>Hexapoda</taxon>
        <taxon>Insecta</taxon>
        <taxon>Pterygota</taxon>
        <taxon>Neoptera</taxon>
        <taxon>Paraneoptera</taxon>
        <taxon>Hemiptera</taxon>
        <taxon>Auchenorrhyncha</taxon>
        <taxon>Cercopoidea</taxon>
        <taxon>Clastopteridae</taxon>
        <taxon>Clastoptera</taxon>
    </lineage>
</organism>
<evidence type="ECO:0000256" key="7">
    <source>
        <dbReference type="ARBA" id="ARBA00022884"/>
    </source>
</evidence>
<dbReference type="InterPro" id="IPR009000">
    <property type="entry name" value="Transl_B-barrel_sf"/>
</dbReference>
<feature type="compositionally biased region" description="Polar residues" evidence="9">
    <location>
        <begin position="508"/>
        <end position="517"/>
    </location>
</feature>
<sequence>MSANNNLETSVKTTDDKKEDSTVLITTKLSKDEIQIQDAFDLLNKSEDQEEEKQVDNIETAVVSTNNDATVNDSPADIMNHSDVPTFSKWLRGDSSDSDSWDEERSDTECSHTDTDDWMEWVDPSYVRPKDEEEATNKPSNEQTVIETKGEMALEDLHISVEAKECVLIGHVFQIVNEIVVVQSVKNTPVIDLDSVLFFEGGQPLGRIDDVMGQVSEPFYCVRLKSKQEVVDKHIEHGQCIYVAPKTEHTRYVFVSQLLKMKGSDASWTDNNEPPDNCLDYSDDEKERSAKKSHRKSVIKVEDPDEPLRKRHNAYEKRMNEQNLRMSASINPKTIGRGRCVKRTGQIIWPSSFASPGPEFSSQNQNRPVNPVSEAFSPPQMNLSFPDPNQYSFNSFPNPTYAQHTPNNFPFVNTNQPPLPPPNSQYGSYLPPFYAIQHMSQPSPIRHQFGSAPFHSLPNPPPNNTMMNLYANPRMPQSAHTFGNPNVGPQFRPFSTQHLRPNTSVITNTMFPNSEPFQPQNQIQTNQNQPNPNQFWSQATANPNHRSTFHH</sequence>
<dbReference type="GO" id="GO:0001522">
    <property type="term" value="P:pseudouridine synthesis"/>
    <property type="evidence" value="ECO:0007669"/>
    <property type="project" value="InterPro"/>
</dbReference>
<evidence type="ECO:0000256" key="5">
    <source>
        <dbReference type="ARBA" id="ARBA00022552"/>
    </source>
</evidence>
<dbReference type="PANTHER" id="PTHR31633">
    <property type="entry name" value="H/ACA RIBONUCLEOPROTEIN COMPLEX NON-CORE SUBUNIT NAF1"/>
    <property type="match status" value="1"/>
</dbReference>